<protein>
    <submittedName>
        <fullName evidence="1">Uncharacterized protein</fullName>
    </submittedName>
</protein>
<sequence>MHLDKARKRIAKLTSKGFAGYPHIELAYFGATANCATEVVISFIIAEGAEPQQQRFVSTQDVRDDEAIQSVLIKIIDRADAKTVTEIPGVLRHRSKNDETETS</sequence>
<gene>
    <name evidence="1" type="ORF">BAL341_3340</name>
</gene>
<reference evidence="1" key="1">
    <citation type="submission" date="2019-04" db="EMBL/GenBank/DDBJ databases">
        <authorList>
            <person name="Brambilla D."/>
        </authorList>
    </citation>
    <scope>NUCLEOTIDE SEQUENCE</scope>
    <source>
        <strain evidence="1">BAL1</strain>
    </source>
</reference>
<dbReference type="EMBL" id="CAAJGR010000029">
    <property type="protein sequence ID" value="VHO06315.1"/>
    <property type="molecule type" value="Genomic_DNA"/>
</dbReference>
<organism evidence="1">
    <name type="scientific">Rheinheimera sp. BAL341</name>
    <dbReference type="NCBI Taxonomy" id="1708203"/>
    <lineage>
        <taxon>Bacteria</taxon>
        <taxon>Pseudomonadati</taxon>
        <taxon>Pseudomonadota</taxon>
        <taxon>Gammaproteobacteria</taxon>
        <taxon>Chromatiales</taxon>
        <taxon>Chromatiaceae</taxon>
        <taxon>Rheinheimera</taxon>
    </lineage>
</organism>
<evidence type="ECO:0000313" key="1">
    <source>
        <dbReference type="EMBL" id="VHO06315.1"/>
    </source>
</evidence>
<accession>A0A486XWZ1</accession>
<proteinExistence type="predicted"/>
<name>A0A486XWZ1_9GAMM</name>
<dbReference type="AlphaFoldDB" id="A0A486XWZ1"/>